<dbReference type="Proteomes" id="UP000320300">
    <property type="component" value="Unassembled WGS sequence"/>
</dbReference>
<accession>A0A521D905</accession>
<proteinExistence type="predicted"/>
<protein>
    <submittedName>
        <fullName evidence="2">Uncharacterized protein</fullName>
    </submittedName>
</protein>
<evidence type="ECO:0000313" key="2">
    <source>
        <dbReference type="EMBL" id="SMO68187.1"/>
    </source>
</evidence>
<keyword evidence="3" id="KW-1185">Reference proteome</keyword>
<dbReference type="EMBL" id="FXTN01000005">
    <property type="protein sequence ID" value="SMO68187.1"/>
    <property type="molecule type" value="Genomic_DNA"/>
</dbReference>
<reference evidence="2 3" key="1">
    <citation type="submission" date="2017-05" db="EMBL/GenBank/DDBJ databases">
        <authorList>
            <person name="Varghese N."/>
            <person name="Submissions S."/>
        </authorList>
    </citation>
    <scope>NUCLEOTIDE SEQUENCE [LARGE SCALE GENOMIC DNA]</scope>
    <source>
        <strain evidence="2 3">DSM 19036</strain>
    </source>
</reference>
<keyword evidence="1" id="KW-0472">Membrane</keyword>
<dbReference type="AlphaFoldDB" id="A0A521D905"/>
<evidence type="ECO:0000313" key="3">
    <source>
        <dbReference type="Proteomes" id="UP000320300"/>
    </source>
</evidence>
<gene>
    <name evidence="2" type="ORF">SAMN06265348_105129</name>
</gene>
<name>A0A521D905_9SPHI</name>
<keyword evidence="1" id="KW-1133">Transmembrane helix</keyword>
<evidence type="ECO:0000256" key="1">
    <source>
        <dbReference type="SAM" id="Phobius"/>
    </source>
</evidence>
<keyword evidence="1" id="KW-0812">Transmembrane</keyword>
<feature type="transmembrane region" description="Helical" evidence="1">
    <location>
        <begin position="16"/>
        <end position="36"/>
    </location>
</feature>
<sequence length="39" mass="4672">MSPNVSLQWYPYVKELKAIFIQELTINISFLFYFGLQKT</sequence>
<organism evidence="2 3">
    <name type="scientific">Pedobacter westerhofensis</name>
    <dbReference type="NCBI Taxonomy" id="425512"/>
    <lineage>
        <taxon>Bacteria</taxon>
        <taxon>Pseudomonadati</taxon>
        <taxon>Bacteroidota</taxon>
        <taxon>Sphingobacteriia</taxon>
        <taxon>Sphingobacteriales</taxon>
        <taxon>Sphingobacteriaceae</taxon>
        <taxon>Pedobacter</taxon>
    </lineage>
</organism>